<protein>
    <submittedName>
        <fullName evidence="1">Uncharacterized protein</fullName>
    </submittedName>
</protein>
<comment type="caution">
    <text evidence="1">The sequence shown here is derived from an EMBL/GenBank/DDBJ whole genome shotgun (WGS) entry which is preliminary data.</text>
</comment>
<proteinExistence type="predicted"/>
<reference evidence="1" key="1">
    <citation type="submission" date="2020-08" db="EMBL/GenBank/DDBJ databases">
        <title>Multicomponent nature underlies the extraordinary mechanical properties of spider dragline silk.</title>
        <authorList>
            <person name="Kono N."/>
            <person name="Nakamura H."/>
            <person name="Mori M."/>
            <person name="Yoshida Y."/>
            <person name="Ohtoshi R."/>
            <person name="Malay A.D."/>
            <person name="Moran D.A.P."/>
            <person name="Tomita M."/>
            <person name="Numata K."/>
            <person name="Arakawa K."/>
        </authorList>
    </citation>
    <scope>NUCLEOTIDE SEQUENCE</scope>
</reference>
<evidence type="ECO:0000313" key="1">
    <source>
        <dbReference type="EMBL" id="GFT15215.1"/>
    </source>
</evidence>
<keyword evidence="2" id="KW-1185">Reference proteome</keyword>
<gene>
    <name evidence="1" type="ORF">NPIL_72241</name>
</gene>
<dbReference type="Proteomes" id="UP000887013">
    <property type="component" value="Unassembled WGS sequence"/>
</dbReference>
<sequence>MKLKAINNRLSPDGDCRSEFPLLFNGQKKHQNALKPRQGLIAAATFPERLVFGILARGGPSLSGFLSPTISNGLGSSCFWRKNSIRSRKPSGLEKTPLLS</sequence>
<organism evidence="1 2">
    <name type="scientific">Nephila pilipes</name>
    <name type="common">Giant wood spider</name>
    <name type="synonym">Nephila maculata</name>
    <dbReference type="NCBI Taxonomy" id="299642"/>
    <lineage>
        <taxon>Eukaryota</taxon>
        <taxon>Metazoa</taxon>
        <taxon>Ecdysozoa</taxon>
        <taxon>Arthropoda</taxon>
        <taxon>Chelicerata</taxon>
        <taxon>Arachnida</taxon>
        <taxon>Araneae</taxon>
        <taxon>Araneomorphae</taxon>
        <taxon>Entelegynae</taxon>
        <taxon>Araneoidea</taxon>
        <taxon>Nephilidae</taxon>
        <taxon>Nephila</taxon>
    </lineage>
</organism>
<dbReference type="OrthoDB" id="10289126at2759"/>
<dbReference type="EMBL" id="BMAW01058244">
    <property type="protein sequence ID" value="GFT15215.1"/>
    <property type="molecule type" value="Genomic_DNA"/>
</dbReference>
<evidence type="ECO:0000313" key="2">
    <source>
        <dbReference type="Proteomes" id="UP000887013"/>
    </source>
</evidence>
<name>A0A8X6NIV7_NEPPI</name>
<dbReference type="AlphaFoldDB" id="A0A8X6NIV7"/>
<accession>A0A8X6NIV7</accession>